<organism evidence="1 2">
    <name type="scientific">Colwellia psychrerythraea</name>
    <name type="common">Vibrio psychroerythus</name>
    <dbReference type="NCBI Taxonomy" id="28229"/>
    <lineage>
        <taxon>Bacteria</taxon>
        <taxon>Pseudomonadati</taxon>
        <taxon>Pseudomonadota</taxon>
        <taxon>Gammaproteobacteria</taxon>
        <taxon>Alteromonadales</taxon>
        <taxon>Colwelliaceae</taxon>
        <taxon>Colwellia</taxon>
    </lineage>
</organism>
<proteinExistence type="predicted"/>
<evidence type="ECO:0000313" key="2">
    <source>
        <dbReference type="Proteomes" id="UP000029868"/>
    </source>
</evidence>
<accession>A0A099KQU6</accession>
<comment type="caution">
    <text evidence="1">The sequence shown here is derived from an EMBL/GenBank/DDBJ whole genome shotgun (WGS) entry which is preliminary data.</text>
</comment>
<reference evidence="1 2" key="1">
    <citation type="submission" date="2014-08" db="EMBL/GenBank/DDBJ databases">
        <title>Genomic and Phenotypic Diversity of Colwellia psychrerythraea strains from Disparate Marine Basins.</title>
        <authorList>
            <person name="Techtmann S.M."/>
            <person name="Stelling S.C."/>
            <person name="Utturkar S.M."/>
            <person name="Alshibli N."/>
            <person name="Harris A."/>
            <person name="Brown S.D."/>
            <person name="Hazen T.C."/>
        </authorList>
    </citation>
    <scope>NUCLEOTIDE SEQUENCE [LARGE SCALE GENOMIC DNA]</scope>
    <source>
        <strain evidence="1 2">GAB14E</strain>
    </source>
</reference>
<dbReference type="PATRIC" id="fig|28229.3.peg.2436"/>
<evidence type="ECO:0000313" key="1">
    <source>
        <dbReference type="EMBL" id="KGJ92891.1"/>
    </source>
</evidence>
<gene>
    <name evidence="1" type="ORF">GAB14E_2807</name>
</gene>
<sequence>MNYAAVCHSNKSAMASLKAQIPQDCQRGLSSSQTCEIGFTEQSGISYQ</sequence>
<protein>
    <submittedName>
        <fullName evidence="1">Uncharacterized protein</fullName>
    </submittedName>
</protein>
<dbReference type="EMBL" id="JQEC01000029">
    <property type="protein sequence ID" value="KGJ92891.1"/>
    <property type="molecule type" value="Genomic_DNA"/>
</dbReference>
<dbReference type="AlphaFoldDB" id="A0A099KQU6"/>
<name>A0A099KQU6_COLPS</name>
<dbReference type="Proteomes" id="UP000029868">
    <property type="component" value="Unassembled WGS sequence"/>
</dbReference>